<dbReference type="GO" id="GO:0032298">
    <property type="term" value="P:positive regulation of DNA-templated DNA replication initiation"/>
    <property type="evidence" value="ECO:0007669"/>
    <property type="project" value="TreeGrafter"/>
</dbReference>
<keyword evidence="2" id="KW-1185">Reference proteome</keyword>
<dbReference type="PANTHER" id="PTHR38767:SF1">
    <property type="entry name" value="DNA POLYMERASE III SUBUNIT CHI"/>
    <property type="match status" value="1"/>
</dbReference>
<proteinExistence type="predicted"/>
<dbReference type="SUPFAM" id="SSF102400">
    <property type="entry name" value="DNA polymerase III chi subunit"/>
    <property type="match status" value="1"/>
</dbReference>
<dbReference type="Proteomes" id="UP000019184">
    <property type="component" value="Unassembled WGS sequence"/>
</dbReference>
<dbReference type="EMBL" id="CBTK010000014">
    <property type="protein sequence ID" value="CDH43240.1"/>
    <property type="molecule type" value="Genomic_DNA"/>
</dbReference>
<dbReference type="GO" id="GO:0003677">
    <property type="term" value="F:DNA binding"/>
    <property type="evidence" value="ECO:0007669"/>
    <property type="project" value="InterPro"/>
</dbReference>
<comment type="caution">
    <text evidence="1">The sequence shown here is derived from an EMBL/GenBank/DDBJ whole genome shotgun (WGS) entry which is preliminary data.</text>
</comment>
<keyword evidence="1" id="KW-0808">Transferase</keyword>
<keyword evidence="1" id="KW-0548">Nucleotidyltransferase</keyword>
<dbReference type="Pfam" id="PF04364">
    <property type="entry name" value="DNA_pol3_chi"/>
    <property type="match status" value="1"/>
</dbReference>
<sequence length="145" mass="16444">MGVPRIDFYVLPDHQEKGRSLLACRLADKAYSLGHTVYLFASSGARVELLDDLLWTFRQDSFVPHERYPLTGSEGSPVLIGTAPPAEVAARVLINCTDTLPEGFERFERVVELVDQHPEVLAQSRERFKQYRERGFTPETHRLSG</sequence>
<dbReference type="AlphaFoldDB" id="A0A7U7G838"/>
<dbReference type="InterPro" id="IPR007459">
    <property type="entry name" value="DNA_pol3_chi"/>
</dbReference>
<evidence type="ECO:0000313" key="1">
    <source>
        <dbReference type="EMBL" id="CDH43240.1"/>
    </source>
</evidence>
<protein>
    <submittedName>
        <fullName evidence="1">DNA polymerase III subunit chi</fullName>
        <ecNumber evidence="1">2.7.7.7</ecNumber>
    </submittedName>
</protein>
<dbReference type="EC" id="2.7.7.7" evidence="1"/>
<reference evidence="1 2" key="1">
    <citation type="journal article" date="2014" name="ISME J.">
        <title>Candidatus Competibacter-lineage genomes retrieved from metagenomes reveal functional metabolic diversity.</title>
        <authorList>
            <person name="McIlroy S.J."/>
            <person name="Albertsen M."/>
            <person name="Andresen E.K."/>
            <person name="Saunders A.M."/>
            <person name="Kristiansen R."/>
            <person name="Stokholm-Bjerregaard M."/>
            <person name="Nielsen K.L."/>
            <person name="Nielsen P.H."/>
        </authorList>
    </citation>
    <scope>NUCLEOTIDE SEQUENCE [LARGE SCALE GENOMIC DNA]</scope>
    <source>
        <strain evidence="1 2">Run_B_J11</strain>
    </source>
</reference>
<evidence type="ECO:0000313" key="2">
    <source>
        <dbReference type="Proteomes" id="UP000019184"/>
    </source>
</evidence>
<dbReference type="GO" id="GO:0006260">
    <property type="term" value="P:DNA replication"/>
    <property type="evidence" value="ECO:0007669"/>
    <property type="project" value="InterPro"/>
</dbReference>
<dbReference type="Gene3D" id="3.40.50.10110">
    <property type="entry name" value="DNA polymerase III subunit chi"/>
    <property type="match status" value="1"/>
</dbReference>
<dbReference type="InterPro" id="IPR036768">
    <property type="entry name" value="PolIII_chi_sf"/>
</dbReference>
<accession>A0A7U7G838</accession>
<dbReference type="OrthoDB" id="5297568at2"/>
<dbReference type="PANTHER" id="PTHR38767">
    <property type="entry name" value="DNA POLYMERASE III SUBUNIT CHI"/>
    <property type="match status" value="1"/>
</dbReference>
<name>A0A7U7G838_9GAMM</name>
<organism evidence="1 2">
    <name type="scientific">Candidatus Contendobacter odensis Run_B_J11</name>
    <dbReference type="NCBI Taxonomy" id="1400861"/>
    <lineage>
        <taxon>Bacteria</taxon>
        <taxon>Pseudomonadati</taxon>
        <taxon>Pseudomonadota</taxon>
        <taxon>Gammaproteobacteria</taxon>
        <taxon>Candidatus Competibacteraceae</taxon>
        <taxon>Candidatus Contendibacter</taxon>
    </lineage>
</organism>
<gene>
    <name evidence="1" type="ORF">BN874_1100021</name>
</gene>
<dbReference type="GO" id="GO:0003887">
    <property type="term" value="F:DNA-directed DNA polymerase activity"/>
    <property type="evidence" value="ECO:0007669"/>
    <property type="project" value="UniProtKB-EC"/>
</dbReference>